<dbReference type="Pfam" id="PF22613">
    <property type="entry name" value="Transketolase_C_1"/>
    <property type="match status" value="1"/>
</dbReference>
<keyword evidence="8" id="KW-0479">Metal-binding</keyword>
<dbReference type="PANTHER" id="PTHR43522:SF2">
    <property type="entry name" value="TRANSKETOLASE 1-RELATED"/>
    <property type="match status" value="1"/>
</dbReference>
<feature type="region of interest" description="Disordered" evidence="13">
    <location>
        <begin position="533"/>
        <end position="591"/>
    </location>
</feature>
<evidence type="ECO:0000259" key="15">
    <source>
        <dbReference type="SMART" id="SM00861"/>
    </source>
</evidence>
<keyword evidence="9" id="KW-0460">Magnesium</keyword>
<evidence type="ECO:0000256" key="10">
    <source>
        <dbReference type="ARBA" id="ARBA00023052"/>
    </source>
</evidence>
<evidence type="ECO:0000256" key="8">
    <source>
        <dbReference type="ARBA" id="ARBA00022723"/>
    </source>
</evidence>
<comment type="subunit">
    <text evidence="5">Homodimer.</text>
</comment>
<evidence type="ECO:0000256" key="5">
    <source>
        <dbReference type="ARBA" id="ARBA00011738"/>
    </source>
</evidence>
<evidence type="ECO:0000256" key="6">
    <source>
        <dbReference type="ARBA" id="ARBA00013152"/>
    </source>
</evidence>
<dbReference type="InterPro" id="IPR029061">
    <property type="entry name" value="THDP-binding"/>
</dbReference>
<dbReference type="PANTHER" id="PTHR43522">
    <property type="entry name" value="TRANSKETOLASE"/>
    <property type="match status" value="1"/>
</dbReference>
<dbReference type="InterPro" id="IPR020826">
    <property type="entry name" value="Transketolase_BS"/>
</dbReference>
<dbReference type="InterPro" id="IPR005475">
    <property type="entry name" value="Transketolase-like_Pyr-bd"/>
</dbReference>
<evidence type="ECO:0000256" key="12">
    <source>
        <dbReference type="SAM" id="Coils"/>
    </source>
</evidence>
<evidence type="ECO:0000256" key="13">
    <source>
        <dbReference type="SAM" id="MobiDB-lite"/>
    </source>
</evidence>
<reference evidence="16 17" key="1">
    <citation type="submission" date="2024-02" db="EMBL/GenBank/DDBJ databases">
        <authorList>
            <person name="Chen Y."/>
            <person name="Shah S."/>
            <person name="Dougan E. K."/>
            <person name="Thang M."/>
            <person name="Chan C."/>
        </authorList>
    </citation>
    <scope>NUCLEOTIDE SEQUENCE [LARGE SCALE GENOMIC DNA]</scope>
</reference>
<feature type="domain" description="Transketolase-like pyrimidine-binding" evidence="15">
    <location>
        <begin position="1825"/>
        <end position="2000"/>
    </location>
</feature>
<name>A0ABP0JP37_9DINO</name>
<dbReference type="Pfam" id="PF00456">
    <property type="entry name" value="Transketolase_N"/>
    <property type="match status" value="1"/>
</dbReference>
<accession>A0ABP0JP37</accession>
<feature type="chain" id="PRO_5045745200" description="transketolase" evidence="14">
    <location>
        <begin position="24"/>
        <end position="2355"/>
    </location>
</feature>
<evidence type="ECO:0000256" key="7">
    <source>
        <dbReference type="ARBA" id="ARBA00022679"/>
    </source>
</evidence>
<dbReference type="CDD" id="cd07033">
    <property type="entry name" value="TPP_PYR_DXS_TK_like"/>
    <property type="match status" value="1"/>
</dbReference>
<feature type="compositionally biased region" description="Basic residues" evidence="13">
    <location>
        <begin position="548"/>
        <end position="557"/>
    </location>
</feature>
<evidence type="ECO:0000256" key="4">
    <source>
        <dbReference type="ARBA" id="ARBA00007131"/>
    </source>
</evidence>
<organism evidence="16 17">
    <name type="scientific">Durusdinium trenchii</name>
    <dbReference type="NCBI Taxonomy" id="1381693"/>
    <lineage>
        <taxon>Eukaryota</taxon>
        <taxon>Sar</taxon>
        <taxon>Alveolata</taxon>
        <taxon>Dinophyceae</taxon>
        <taxon>Suessiales</taxon>
        <taxon>Symbiodiniaceae</taxon>
        <taxon>Durusdinium</taxon>
    </lineage>
</organism>
<keyword evidence="17" id="KW-1185">Reference proteome</keyword>
<dbReference type="PROSITE" id="PS00802">
    <property type="entry name" value="TRANSKETOLASE_2"/>
    <property type="match status" value="1"/>
</dbReference>
<feature type="compositionally biased region" description="Low complexity" evidence="13">
    <location>
        <begin position="265"/>
        <end position="276"/>
    </location>
</feature>
<comment type="cofactor">
    <cofactor evidence="1">
        <name>Co(2+)</name>
        <dbReference type="ChEBI" id="CHEBI:48828"/>
    </cofactor>
</comment>
<evidence type="ECO:0000256" key="14">
    <source>
        <dbReference type="SAM" id="SignalP"/>
    </source>
</evidence>
<proteinExistence type="inferred from homology"/>
<feature type="signal peptide" evidence="14">
    <location>
        <begin position="1"/>
        <end position="23"/>
    </location>
</feature>
<evidence type="ECO:0000313" key="16">
    <source>
        <dbReference type="EMBL" id="CAK9016213.1"/>
    </source>
</evidence>
<dbReference type="Pfam" id="PF02779">
    <property type="entry name" value="Transket_pyr"/>
    <property type="match status" value="1"/>
</dbReference>
<dbReference type="Proteomes" id="UP001642464">
    <property type="component" value="Unassembled WGS sequence"/>
</dbReference>
<evidence type="ECO:0000256" key="9">
    <source>
        <dbReference type="ARBA" id="ARBA00022842"/>
    </source>
</evidence>
<keyword evidence="7" id="KW-0808">Transferase</keyword>
<evidence type="ECO:0000313" key="17">
    <source>
        <dbReference type="Proteomes" id="UP001642464"/>
    </source>
</evidence>
<sequence length="2355" mass="254294">MKMFGKSHPMLLAVFLFWHPIDASDGGVAGIDSCQGHASQATSLLSLKTDRSAKQKALDGTENSEHVLNGTVCSNCSNSSNQSLEDLVKTVLETDMNQSSAMPDPVGNGTAGSLGQNLEFLYLKVAQLETAVELQSLELRHGRQELHAAQLEIQTLKDRLDHKEVVLQQMNAQLKSKLRVEDEFVPELKVESKHRIAWLKQLKEKNRQWQEETSHRSQDLLMFVLKKHQRQTQRRWGKAEAPQVKAESAELNEMMTQRASHRTARSGTASSGTASALDRSVASKGVPIVDDIVDAGEDVVNEITDGTGLVGDALSDAYNQATDKAAFVANTVIDTVEQAVAILSQGFDFSADCPNWQGPSLSVSDSDISVDWGRQRCRVTLVGETLTLFDMNFGSTSVAYPAPLTAMISVGQQVSGCLSNGNALDVFKCTAKAIGDELLADVPAFKILFALAEHVAGCTGDALDVFTCTAAKVGDVLLQRIPPFNLLTNLGTMLSEFIAFFAELASALIHTLLSETSSLMQVAVNSSFPRAGEQPLQLAGPKGLTARLSRRQSRAPPRRPGPPSGSAPPASVLQREADRKPSNDVDNGIVGFGSTEAQPYASMLITQFGGDEIDSGSCLAFAPRHRTGSAGNVTKRDWQVPSPESEDFVKLEPWAVPCDNQWAKDNPSKWEGYSFYTYESVIEKCAAITYSMSAQPVISFVGGLEFDLLPAPLMEITTEVCWPDRVSSPDLSLIVFTARSAGIVLFTHTIRLHRRFGDDANFTSGNFKDSVERPRNYFGKGTGEDDDKALQVLSRAAAFSQTGTEQRPRVKRESKLEEFEVKQEDLFLASAKYDQKLGYEGAAASKRVQAALSKKLATLQEEDGDLGVHELFELGSPSGSLVGFNIKGELSSGVMQLKVHISFGPVESPTKTIPLIDLVDNLRVVLAALPFVSQASKQKAIDAMGNTHFDLELPSAEFLGSLPLVSGVTQASGHVRDAVFERKEGICSVQAALKPTTWRDVAILPAECHPSGSLVFNLMTASKIASVEVDSRGVITWMEGSQDSWLSLAGLVFPAVSPGWPIELQNGWENAPAPYAPASYTLVGSLCFVEGRIVSSSSWGVLAHLPEDCRPTKRLTFNLNGHGAATSEIEVLTNGEVIYSAGPQTSWLSLSGIIFVTTKGVAHAKSLELAGGWVASGGVPTYSMTLGHCLVEGQLDGILLNGGAKLATLPVECWPMRKLIFSKAYGTNNIEVDVSEFGEISYSGTEVVVGAARISLSGLLFSAPSDGRRMLPTVGAWVASFTNQWGEGAFIMKNGFCMLEARPTGGSLTPLSVIAHLPEGCRPTKRLTFNVNHHDFTHSVDVTPEGSVVWMDGHAKYTWVSLSGITFAPGDVGRITLPLVNGWTPYGLEYGIPEVTKRNGICSVEGRLFGGGWQKMAQLPPECTPSKRLIFNMNNLDKTSRVDVQDDGIIRWYAGGSSYNWISLSGMIIVPDESNAVPLELANGWQNYGSIYGSATYVLLDGICVIQGMVKDGAKGTNVAVLPAECRPKSRLVFNMNLRESKLSAVTSAPAPVAASAPASGVGAGASILGHPENFETDGIEVTTGPLGMGISNAVGLAAAEAHLAAVYNKPGMELIDHYTYTIAGDGCMQEGISHEACAYAGHLGLGKLIAFYDDNGITIDGHTDLSFTEDVGKRFEAYGWQVLEVPEGNTDVDAIRKAIKEAKACTDKPTLIKVKTTIGFGSPNKADSHDAHGAPLGADEAEATRKQLGWNYGEFEVPDQVYDTFRKHAKAGSEKQAAWNKMWKEYQEKEPELAAQFKRAVMDRKLPDNWTDALPKVTPEDKGKATRLHSQDCLNAIANVLPEFMGGSADLAPSNMTLMKCTGDFLKDSYSERNMRFGIREFGMGAVSNALSLDKTGIIPYCATFTIFTDYMRGAIRIAALSQAGTIFVTTHDSIAVGEDGPTHQPIETLPSLRLIPDLTVMRPADGNETAGAYKYAVERSKNESRPTMMAFSRQAVDNLPNSSIENTLKGAYEVIECEKPELILIGTGSEVGLCVDAAKKLDKKVSMPSCEVYREQPDSYKSKLLPADVPKMSVEAACTAGWGEFADAFVGIDVFGASAPGGTCLDKFGFNVDNVVSCAERCLAGEKGALPGCSGAASMRAQGQQKDRVCVFVKPSECPGTDQVRFFDEGWKPAAEVKDDEVMCCREDPPYDIIWTRGSPEQCKLHGFMYLNHTHAKDGKTCATVDWPYASCFSASPDYCGPPSYMIPLQRTEQRKGNPIDGTELLSHSYSGWGYKYLGNNQCCWLSSSRRFANFVCRETKLASVGCHYTTLATSEEFGTDMGPDPTSSNGLHRCCGTTQVDVQVLPAADPVH</sequence>
<dbReference type="Gene3D" id="3.40.50.920">
    <property type="match status" value="1"/>
</dbReference>
<evidence type="ECO:0000256" key="3">
    <source>
        <dbReference type="ARBA" id="ARBA00001964"/>
    </source>
</evidence>
<comment type="caution">
    <text evidence="16">The sequence shown here is derived from an EMBL/GenBank/DDBJ whole genome shotgun (WGS) entry which is preliminary data.</text>
</comment>
<comment type="cofactor">
    <cofactor evidence="3">
        <name>thiamine diphosphate</name>
        <dbReference type="ChEBI" id="CHEBI:58937"/>
    </cofactor>
</comment>
<comment type="catalytic activity">
    <reaction evidence="11">
        <text>D-sedoheptulose 7-phosphate + D-glyceraldehyde 3-phosphate = aldehydo-D-ribose 5-phosphate + D-xylulose 5-phosphate</text>
        <dbReference type="Rhea" id="RHEA:10508"/>
        <dbReference type="ChEBI" id="CHEBI:57483"/>
        <dbReference type="ChEBI" id="CHEBI:57737"/>
        <dbReference type="ChEBI" id="CHEBI:58273"/>
        <dbReference type="ChEBI" id="CHEBI:59776"/>
        <dbReference type="EC" id="2.2.1.1"/>
    </reaction>
</comment>
<protein>
    <recommendedName>
        <fullName evidence="6">transketolase</fullName>
        <ecNumber evidence="6">2.2.1.1</ecNumber>
    </recommendedName>
</protein>
<evidence type="ECO:0000256" key="11">
    <source>
        <dbReference type="ARBA" id="ARBA00049473"/>
    </source>
</evidence>
<evidence type="ECO:0000256" key="2">
    <source>
        <dbReference type="ARBA" id="ARBA00001946"/>
    </source>
</evidence>
<dbReference type="NCBIfam" id="TIGR00232">
    <property type="entry name" value="tktlase_bact"/>
    <property type="match status" value="1"/>
</dbReference>
<dbReference type="InterPro" id="IPR033247">
    <property type="entry name" value="Transketolase_fam"/>
</dbReference>
<feature type="region of interest" description="Disordered" evidence="13">
    <location>
        <begin position="258"/>
        <end position="277"/>
    </location>
</feature>
<dbReference type="SMART" id="SM00861">
    <property type="entry name" value="Transket_pyr"/>
    <property type="match status" value="1"/>
</dbReference>
<comment type="cofactor">
    <cofactor evidence="2">
        <name>Mg(2+)</name>
        <dbReference type="ChEBI" id="CHEBI:18420"/>
    </cofactor>
</comment>
<dbReference type="SUPFAM" id="SSF52518">
    <property type="entry name" value="Thiamin diphosphate-binding fold (THDP-binding)"/>
    <property type="match status" value="2"/>
</dbReference>
<evidence type="ECO:0000256" key="1">
    <source>
        <dbReference type="ARBA" id="ARBA00001941"/>
    </source>
</evidence>
<dbReference type="EC" id="2.2.1.1" evidence="6"/>
<comment type="similarity">
    <text evidence="4">Belongs to the transketolase family.</text>
</comment>
<keyword evidence="10" id="KW-0786">Thiamine pyrophosphate</keyword>
<dbReference type="InterPro" id="IPR005474">
    <property type="entry name" value="Transketolase_N"/>
</dbReference>
<dbReference type="SUPFAM" id="SSF52922">
    <property type="entry name" value="TK C-terminal domain-like"/>
    <property type="match status" value="1"/>
</dbReference>
<dbReference type="InterPro" id="IPR055152">
    <property type="entry name" value="Transketolase-like_C_2"/>
</dbReference>
<keyword evidence="14" id="KW-0732">Signal</keyword>
<dbReference type="EMBL" id="CAXAMM010008058">
    <property type="protein sequence ID" value="CAK9016213.1"/>
    <property type="molecule type" value="Genomic_DNA"/>
</dbReference>
<dbReference type="InterPro" id="IPR005478">
    <property type="entry name" value="Transketolase_bac-like"/>
</dbReference>
<gene>
    <name evidence="16" type="ORF">SCF082_LOCUS13082</name>
</gene>
<dbReference type="Gene3D" id="3.40.50.970">
    <property type="match status" value="2"/>
</dbReference>
<keyword evidence="12" id="KW-0175">Coiled coil</keyword>
<feature type="coiled-coil region" evidence="12">
    <location>
        <begin position="139"/>
        <end position="173"/>
    </location>
</feature>
<dbReference type="InterPro" id="IPR009014">
    <property type="entry name" value="Transketo_C/PFOR_II"/>
</dbReference>